<name>A0ABS1FZU7_9FLAO</name>
<proteinExistence type="predicted"/>
<accession>A0ABS1FZU7</accession>
<dbReference type="EMBL" id="JAENHK010000010">
    <property type="protein sequence ID" value="MBK1897968.1"/>
    <property type="molecule type" value="Genomic_DNA"/>
</dbReference>
<keyword evidence="2" id="KW-1185">Reference proteome</keyword>
<comment type="caution">
    <text evidence="1">The sequence shown here is derived from an EMBL/GenBank/DDBJ whole genome shotgun (WGS) entry which is preliminary data.</text>
</comment>
<protein>
    <recommendedName>
        <fullName evidence="3">Glycine zipper family protein</fullName>
    </recommendedName>
</protein>
<evidence type="ECO:0000313" key="1">
    <source>
        <dbReference type="EMBL" id="MBK1897968.1"/>
    </source>
</evidence>
<organism evidence="1 2">
    <name type="scientific">Chryseobacterium paridis</name>
    <dbReference type="NCBI Taxonomy" id="2800328"/>
    <lineage>
        <taxon>Bacteria</taxon>
        <taxon>Pseudomonadati</taxon>
        <taxon>Bacteroidota</taxon>
        <taxon>Flavobacteriia</taxon>
        <taxon>Flavobacteriales</taxon>
        <taxon>Weeksellaceae</taxon>
        <taxon>Chryseobacterium group</taxon>
        <taxon>Chryseobacterium</taxon>
    </lineage>
</organism>
<reference evidence="2" key="1">
    <citation type="submission" date="2021-01" db="EMBL/GenBank/DDBJ databases">
        <title>Genome public.</title>
        <authorList>
            <person name="Liu C."/>
            <person name="Sun Q."/>
        </authorList>
    </citation>
    <scope>NUCLEOTIDE SEQUENCE [LARGE SCALE GENOMIC DNA]</scope>
    <source>
        <strain evidence="2">YIM B02567</strain>
    </source>
</reference>
<evidence type="ECO:0000313" key="2">
    <source>
        <dbReference type="Proteomes" id="UP000628669"/>
    </source>
</evidence>
<gene>
    <name evidence="1" type="ORF">JHL15_19530</name>
</gene>
<dbReference type="Proteomes" id="UP000628669">
    <property type="component" value="Unassembled WGS sequence"/>
</dbReference>
<evidence type="ECO:0008006" key="3">
    <source>
        <dbReference type="Google" id="ProtNLM"/>
    </source>
</evidence>
<dbReference type="RefSeq" id="WP_200248509.1">
    <property type="nucleotide sequence ID" value="NZ_JAENHK010000010.1"/>
</dbReference>
<sequence>MVGALFLLVFQSCSSNEDLSNFQDSSLTVSEKVSLKSREASSRNLSEYVSTQLSIQSDIKDIMDNEKNADFSMIQSEIERIKTSEELEKLYKAAKIVHIKELITLYEKMRDQSQSFRDSNADFYAKYNDDERTRILTNEIDLQLGYTGRMANVTTNCQSSFATASKRCMRNYAIEIGGSVLVGVFTGGVGGAIAGGLATAHMVACNSDAESDYHTCVRGGGIR</sequence>